<dbReference type="EMBL" id="AFMD02000046">
    <property type="protein sequence ID" value="EMG23925.1"/>
    <property type="molecule type" value="Genomic_DNA"/>
</dbReference>
<sequence length="38" mass="4761">MHKRKLCYYYFKEEFFLETKNTNFKSSGLERLFDFIVS</sequence>
<evidence type="ECO:0000313" key="2">
    <source>
        <dbReference type="Proteomes" id="UP000011778"/>
    </source>
</evidence>
<dbReference type="AlphaFoldDB" id="M3GER9"/>
<evidence type="ECO:0000313" key="1">
    <source>
        <dbReference type="EMBL" id="EMG23925.1"/>
    </source>
</evidence>
<protein>
    <submittedName>
        <fullName evidence="1">Uncharacterized protein</fullName>
    </submittedName>
</protein>
<proteinExistence type="predicted"/>
<organism evidence="1 2">
    <name type="scientific">Leptospira interrogans serovar Copenhageni str. LT2050</name>
    <dbReference type="NCBI Taxonomy" id="1001598"/>
    <lineage>
        <taxon>Bacteria</taxon>
        <taxon>Pseudomonadati</taxon>
        <taxon>Spirochaetota</taxon>
        <taxon>Spirochaetia</taxon>
        <taxon>Leptospirales</taxon>
        <taxon>Leptospiraceae</taxon>
        <taxon>Leptospira</taxon>
    </lineage>
</organism>
<gene>
    <name evidence="1" type="ORF">LEP1GSC150_3098</name>
</gene>
<reference evidence="1 2" key="1">
    <citation type="submission" date="2013-02" db="EMBL/GenBank/DDBJ databases">
        <authorList>
            <person name="Harkins D.M."/>
            <person name="Durkin A.S."/>
            <person name="Brinkac L.M."/>
            <person name="Haft D.H."/>
            <person name="Selengut J.D."/>
            <person name="Sanka R."/>
            <person name="DePew J."/>
            <person name="Purushe J."/>
            <person name="Tulsiani S.M."/>
            <person name="Graham G.C."/>
            <person name="Burns M.-A."/>
            <person name="Dohnt M.F."/>
            <person name="Smythe L.D."/>
            <person name="McKay D.B."/>
            <person name="Craig S.B."/>
            <person name="Vinetz J.M."/>
            <person name="Sutton G.G."/>
            <person name="Nierman W.C."/>
            <person name="Fouts D.E."/>
        </authorList>
    </citation>
    <scope>NUCLEOTIDE SEQUENCE [LARGE SCALE GENOMIC DNA]</scope>
    <source>
        <strain evidence="1 2">LT2050</strain>
    </source>
</reference>
<dbReference type="Proteomes" id="UP000011778">
    <property type="component" value="Unassembled WGS sequence"/>
</dbReference>
<name>M3GER9_LEPIT</name>
<accession>M3GER9</accession>
<comment type="caution">
    <text evidence="1">The sequence shown here is derived from an EMBL/GenBank/DDBJ whole genome shotgun (WGS) entry which is preliminary data.</text>
</comment>